<dbReference type="NCBIfam" id="TIGR00079">
    <property type="entry name" value="pept_deformyl"/>
    <property type="match status" value="1"/>
</dbReference>
<dbReference type="Pfam" id="PF01327">
    <property type="entry name" value="Pep_deformylase"/>
    <property type="match status" value="1"/>
</dbReference>
<keyword evidence="3 4" id="KW-0378">Hydrolase</keyword>
<evidence type="ECO:0000313" key="5">
    <source>
        <dbReference type="EMBL" id="UYQ95778.1"/>
    </source>
</evidence>
<proteinExistence type="inferred from homology"/>
<dbReference type="EMBL" id="CP107006">
    <property type="protein sequence ID" value="UYQ95778.1"/>
    <property type="molecule type" value="Genomic_DNA"/>
</dbReference>
<dbReference type="CDD" id="cd00487">
    <property type="entry name" value="Pep_deformylase"/>
    <property type="match status" value="1"/>
</dbReference>
<feature type="binding site" evidence="4">
    <location>
        <position position="132"/>
    </location>
    <ligand>
        <name>Fe cation</name>
        <dbReference type="ChEBI" id="CHEBI:24875"/>
    </ligand>
</feature>
<keyword evidence="6" id="KW-1185">Reference proteome</keyword>
<comment type="function">
    <text evidence="4">Removes the formyl group from the N-terminal Met of newly synthesized proteins. Requires at least a dipeptide for an efficient rate of reaction. N-terminal L-methionine is a prerequisite for activity but the enzyme has broad specificity at other positions.</text>
</comment>
<dbReference type="PIRSF" id="PIRSF004749">
    <property type="entry name" value="Pep_def"/>
    <property type="match status" value="1"/>
</dbReference>
<evidence type="ECO:0000256" key="4">
    <source>
        <dbReference type="HAMAP-Rule" id="MF_00163"/>
    </source>
</evidence>
<dbReference type="NCBIfam" id="NF001159">
    <property type="entry name" value="PRK00150.1-3"/>
    <property type="match status" value="1"/>
</dbReference>
<accession>A0ABY6J7V7</accession>
<dbReference type="InterPro" id="IPR023635">
    <property type="entry name" value="Peptide_deformylase"/>
</dbReference>
<comment type="similarity">
    <text evidence="1 4">Belongs to the polypeptide deformylase family.</text>
</comment>
<dbReference type="Proteomes" id="UP001162741">
    <property type="component" value="Chromosome"/>
</dbReference>
<evidence type="ECO:0000256" key="3">
    <source>
        <dbReference type="ARBA" id="ARBA00022801"/>
    </source>
</evidence>
<dbReference type="PRINTS" id="PR01576">
    <property type="entry name" value="PDEFORMYLASE"/>
</dbReference>
<comment type="cofactor">
    <cofactor evidence="4">
        <name>Fe(2+)</name>
        <dbReference type="ChEBI" id="CHEBI:29033"/>
    </cofactor>
    <text evidence="4">Binds 1 Fe(2+) ion.</text>
</comment>
<keyword evidence="4" id="KW-0408">Iron</keyword>
<dbReference type="Gene3D" id="3.90.45.10">
    <property type="entry name" value="Peptide deformylase"/>
    <property type="match status" value="1"/>
</dbReference>
<keyword evidence="4" id="KW-0648">Protein biosynthesis</keyword>
<protein>
    <recommendedName>
        <fullName evidence="4">Peptide deformylase</fullName>
        <shortName evidence="4">PDF</shortName>
        <ecNumber evidence="4">3.5.1.88</ecNumber>
    </recommendedName>
    <alternativeName>
        <fullName evidence="4">Polypeptide deformylase</fullName>
    </alternativeName>
</protein>
<evidence type="ECO:0000256" key="1">
    <source>
        <dbReference type="ARBA" id="ARBA00010759"/>
    </source>
</evidence>
<reference evidence="5" key="1">
    <citation type="submission" date="2022-10" db="EMBL/GenBank/DDBJ databases">
        <title>Chitinophaga sp. nov., isolated from soil.</title>
        <authorList>
            <person name="Jeon C.O."/>
        </authorList>
    </citation>
    <scope>NUCLEOTIDE SEQUENCE</scope>
    <source>
        <strain evidence="5">R8</strain>
    </source>
</reference>
<dbReference type="EC" id="3.5.1.88" evidence="4"/>
<comment type="catalytic activity">
    <reaction evidence="4">
        <text>N-terminal N-formyl-L-methionyl-[peptide] + H2O = N-terminal L-methionyl-[peptide] + formate</text>
        <dbReference type="Rhea" id="RHEA:24420"/>
        <dbReference type="Rhea" id="RHEA-COMP:10639"/>
        <dbReference type="Rhea" id="RHEA-COMP:10640"/>
        <dbReference type="ChEBI" id="CHEBI:15377"/>
        <dbReference type="ChEBI" id="CHEBI:15740"/>
        <dbReference type="ChEBI" id="CHEBI:49298"/>
        <dbReference type="ChEBI" id="CHEBI:64731"/>
        <dbReference type="EC" id="3.5.1.88"/>
    </reaction>
</comment>
<feature type="active site" evidence="4">
    <location>
        <position position="133"/>
    </location>
</feature>
<sequence length="175" mass="20025">MKRAIFAYGHSILKQSCNDIDPSYPGLNTLIADMWETMKNANGCGLAASQIGVPIRLFVVSNQEEEFRETFINARIIARSPELWDEEEGCLSIPGLSQMITRNWAITIAYFNERFERQTRTFSGATARMIQHEYDHTAGVLFLDYLKPLTKKLIAAKLKRIMEGKVRPGYLMRFV</sequence>
<evidence type="ECO:0000313" key="6">
    <source>
        <dbReference type="Proteomes" id="UP001162741"/>
    </source>
</evidence>
<feature type="binding site" evidence="4">
    <location>
        <position position="90"/>
    </location>
    <ligand>
        <name>Fe cation</name>
        <dbReference type="ChEBI" id="CHEBI:24875"/>
    </ligand>
</feature>
<dbReference type="InterPro" id="IPR036821">
    <property type="entry name" value="Peptide_deformylase_sf"/>
</dbReference>
<dbReference type="GO" id="GO:0042586">
    <property type="term" value="F:peptide deformylase activity"/>
    <property type="evidence" value="ECO:0007669"/>
    <property type="project" value="UniProtKB-EC"/>
</dbReference>
<dbReference type="HAMAP" id="MF_00163">
    <property type="entry name" value="Pep_deformylase"/>
    <property type="match status" value="1"/>
</dbReference>
<dbReference type="RefSeq" id="WP_264283461.1">
    <property type="nucleotide sequence ID" value="NZ_CP107006.1"/>
</dbReference>
<dbReference type="PANTHER" id="PTHR10458:SF22">
    <property type="entry name" value="PEPTIDE DEFORMYLASE"/>
    <property type="match status" value="1"/>
</dbReference>
<evidence type="ECO:0000256" key="2">
    <source>
        <dbReference type="ARBA" id="ARBA00022723"/>
    </source>
</evidence>
<name>A0ABY6J7V7_9BACT</name>
<gene>
    <name evidence="4 5" type="primary">def</name>
    <name evidence="5" type="ORF">MKQ68_11760</name>
</gene>
<dbReference type="SUPFAM" id="SSF56420">
    <property type="entry name" value="Peptide deformylase"/>
    <property type="match status" value="1"/>
</dbReference>
<organism evidence="5 6">
    <name type="scientific">Chitinophaga horti</name>
    <dbReference type="NCBI Taxonomy" id="2920382"/>
    <lineage>
        <taxon>Bacteria</taxon>
        <taxon>Pseudomonadati</taxon>
        <taxon>Bacteroidota</taxon>
        <taxon>Chitinophagia</taxon>
        <taxon>Chitinophagales</taxon>
        <taxon>Chitinophagaceae</taxon>
        <taxon>Chitinophaga</taxon>
    </lineage>
</organism>
<keyword evidence="2 4" id="KW-0479">Metal-binding</keyword>
<feature type="binding site" evidence="4">
    <location>
        <position position="136"/>
    </location>
    <ligand>
        <name>Fe cation</name>
        <dbReference type="ChEBI" id="CHEBI:24875"/>
    </ligand>
</feature>
<dbReference type="PANTHER" id="PTHR10458">
    <property type="entry name" value="PEPTIDE DEFORMYLASE"/>
    <property type="match status" value="1"/>
</dbReference>